<dbReference type="Proteomes" id="UP000663882">
    <property type="component" value="Unassembled WGS sequence"/>
</dbReference>
<name>A0A814DCK5_9BILA</name>
<gene>
    <name evidence="1" type="ORF">RFH988_LOCUS11641</name>
</gene>
<organism evidence="1 2">
    <name type="scientific">Rotaria sordida</name>
    <dbReference type="NCBI Taxonomy" id="392033"/>
    <lineage>
        <taxon>Eukaryota</taxon>
        <taxon>Metazoa</taxon>
        <taxon>Spiralia</taxon>
        <taxon>Gnathifera</taxon>
        <taxon>Rotifera</taxon>
        <taxon>Eurotatoria</taxon>
        <taxon>Bdelloidea</taxon>
        <taxon>Philodinida</taxon>
        <taxon>Philodinidae</taxon>
        <taxon>Rotaria</taxon>
    </lineage>
</organism>
<comment type="caution">
    <text evidence="1">The sequence shown here is derived from an EMBL/GenBank/DDBJ whole genome shotgun (WGS) entry which is preliminary data.</text>
</comment>
<sequence length="288" mass="32776">MSEVFSDQVTNKNASEYHTIAIDKDLQLVEKDYHTHAPKNHPDADYWINEVDKEGGETRYKIQHVIANGSHTSSRGSHAIFSAFIHAYNSHEDIVLSPDDIWLMICIYFSNYVNQNTEQLRTLFVDHEGSKLLTIVQVGLIEPDWKDFLERMRVEIDKSVKHNVIDLLTADFSTTVNREFWNKVMDIEHVGGGTSGRMPGIYISGWFLKLCYGLHNRKSCHTKEITLRSLVVPVKVDNEVTNISKMCYVAGGFHGVDSSNGRHKPVMSLAIMDDTTTIKPYKKDPTSM</sequence>
<protein>
    <submittedName>
        <fullName evidence="1">Uncharacterized protein</fullName>
    </submittedName>
</protein>
<dbReference type="PANTHER" id="PTHR31252:SF11">
    <property type="entry name" value="DUF4419 DOMAIN-CONTAINING PROTEIN"/>
    <property type="match status" value="1"/>
</dbReference>
<accession>A0A814DCK5</accession>
<dbReference type="AlphaFoldDB" id="A0A814DCK5"/>
<evidence type="ECO:0000313" key="2">
    <source>
        <dbReference type="Proteomes" id="UP000663882"/>
    </source>
</evidence>
<dbReference type="PANTHER" id="PTHR31252">
    <property type="entry name" value="DUF4419 DOMAIN-CONTAINING PROTEIN"/>
    <property type="match status" value="1"/>
</dbReference>
<proteinExistence type="predicted"/>
<dbReference type="EMBL" id="CAJNOO010000466">
    <property type="protein sequence ID" value="CAF0951258.1"/>
    <property type="molecule type" value="Genomic_DNA"/>
</dbReference>
<reference evidence="1" key="1">
    <citation type="submission" date="2021-02" db="EMBL/GenBank/DDBJ databases">
        <authorList>
            <person name="Nowell W R."/>
        </authorList>
    </citation>
    <scope>NUCLEOTIDE SEQUENCE</scope>
</reference>
<dbReference type="OrthoDB" id="9987685at2759"/>
<dbReference type="Pfam" id="PF14388">
    <property type="entry name" value="DUF4419"/>
    <property type="match status" value="1"/>
</dbReference>
<dbReference type="InterPro" id="IPR025533">
    <property type="entry name" value="DUF4419"/>
</dbReference>
<evidence type="ECO:0000313" key="1">
    <source>
        <dbReference type="EMBL" id="CAF0951258.1"/>
    </source>
</evidence>